<proteinExistence type="predicted"/>
<evidence type="ECO:0000313" key="3">
    <source>
        <dbReference type="Proteomes" id="UP000000483"/>
    </source>
</evidence>
<name>F2NI24_DESAR</name>
<evidence type="ECO:0000256" key="1">
    <source>
        <dbReference type="SAM" id="MobiDB-lite"/>
    </source>
</evidence>
<feature type="region of interest" description="Disordered" evidence="1">
    <location>
        <begin position="43"/>
        <end position="84"/>
    </location>
</feature>
<dbReference type="OrthoDB" id="661223at2"/>
<dbReference type="AlphaFoldDB" id="F2NI24"/>
<dbReference type="KEGG" id="dao:Desac_1810"/>
<dbReference type="STRING" id="880072.Desac_1810"/>
<dbReference type="HOGENOM" id="CLU_087546_0_0_7"/>
<reference evidence="2 3" key="1">
    <citation type="journal article" date="2011" name="Stand. Genomic Sci.">
        <title>Complete genome sequence of the acetate-degrading sulfate reducer Desulfobacca acetoxidans type strain (ASRB2).</title>
        <authorList>
            <person name="Goker M."/>
            <person name="Teshima H."/>
            <person name="Lapidus A."/>
            <person name="Nolan M."/>
            <person name="Lucas S."/>
            <person name="Hammon N."/>
            <person name="Deshpande S."/>
            <person name="Cheng J.F."/>
            <person name="Tapia R."/>
            <person name="Han C."/>
            <person name="Goodwin L."/>
            <person name="Pitluck S."/>
            <person name="Huntemann M."/>
            <person name="Liolios K."/>
            <person name="Ivanova N."/>
            <person name="Pagani I."/>
            <person name="Mavromatis K."/>
            <person name="Ovchinikova G."/>
            <person name="Pati A."/>
            <person name="Chen A."/>
            <person name="Palaniappan K."/>
            <person name="Land M."/>
            <person name="Hauser L."/>
            <person name="Brambilla E.M."/>
            <person name="Rohde M."/>
            <person name="Spring S."/>
            <person name="Detter J.C."/>
            <person name="Woyke T."/>
            <person name="Bristow J."/>
            <person name="Eisen J.A."/>
            <person name="Markowitz V."/>
            <person name="Hugenholtz P."/>
            <person name="Kyrpides N.C."/>
            <person name="Klenk H.P."/>
        </authorList>
    </citation>
    <scope>NUCLEOTIDE SEQUENCE [LARGE SCALE GENOMIC DNA]</scope>
    <source>
        <strain evidence="3">ATCC 700848 / DSM 11109 / ASRB2</strain>
    </source>
</reference>
<sequence length="277" mass="28883">MGTGFTRTPVLLKGALIRFDAPLLIPIPNIIIFQYNPETLSRSLRPYEPQPAEEPRPAPGAGAAAGEGQTREATQAAARAQPYDPQESFTLRLIVDAADALEKPESHPIAVATGVADRLAALEMLLYPITEGISLLGSISGSLGGAAGGAISAAVGGGGGGSPSGSEIPSRNVPVTLFIWGPGRIVPVRVTSFSVEEQTFSPLLYPLRATVSLGLTVLQPSAFQRYRGTGDSAAAIPLTAEEEFAVGAYKFTMVQKQVLATANLANSVESIMNLLPF</sequence>
<evidence type="ECO:0000313" key="2">
    <source>
        <dbReference type="EMBL" id="AEB09650.1"/>
    </source>
</evidence>
<protein>
    <submittedName>
        <fullName evidence="2">Uncharacterized protein</fullName>
    </submittedName>
</protein>
<gene>
    <name evidence="2" type="ordered locus">Desac_1810</name>
</gene>
<organism evidence="2 3">
    <name type="scientific">Desulfobacca acetoxidans (strain ATCC 700848 / DSM 11109 / ASRB2)</name>
    <dbReference type="NCBI Taxonomy" id="880072"/>
    <lineage>
        <taxon>Bacteria</taxon>
        <taxon>Pseudomonadati</taxon>
        <taxon>Thermodesulfobacteriota</taxon>
        <taxon>Desulfobaccia</taxon>
        <taxon>Desulfobaccales</taxon>
        <taxon>Desulfobaccaceae</taxon>
        <taxon>Desulfobacca</taxon>
    </lineage>
</organism>
<dbReference type="EMBL" id="CP002629">
    <property type="protein sequence ID" value="AEB09650.1"/>
    <property type="molecule type" value="Genomic_DNA"/>
</dbReference>
<feature type="compositionally biased region" description="Low complexity" evidence="1">
    <location>
        <begin position="59"/>
        <end position="81"/>
    </location>
</feature>
<accession>F2NI24</accession>
<dbReference type="RefSeq" id="WP_013706759.1">
    <property type="nucleotide sequence ID" value="NC_015388.1"/>
</dbReference>
<dbReference type="eggNOG" id="ENOG502ZC5H">
    <property type="taxonomic scope" value="Bacteria"/>
</dbReference>
<reference evidence="3" key="2">
    <citation type="submission" date="2011-03" db="EMBL/GenBank/DDBJ databases">
        <title>The complete genome of Desulfobacca acetoxidans DSM 11109.</title>
        <authorList>
            <consortium name="US DOE Joint Genome Institute (JGI-PGF)"/>
            <person name="Lucas S."/>
            <person name="Copeland A."/>
            <person name="Lapidus A."/>
            <person name="Bruce D."/>
            <person name="Goodwin L."/>
            <person name="Pitluck S."/>
            <person name="Peters L."/>
            <person name="Kyrpides N."/>
            <person name="Mavromatis K."/>
            <person name="Ivanova N."/>
            <person name="Ovchinnikova G."/>
            <person name="Teshima H."/>
            <person name="Detter J.C."/>
            <person name="Han C."/>
            <person name="Land M."/>
            <person name="Hauser L."/>
            <person name="Markowitz V."/>
            <person name="Cheng J.-F."/>
            <person name="Hugenholtz P."/>
            <person name="Woyke T."/>
            <person name="Wu D."/>
            <person name="Spring S."/>
            <person name="Schueler E."/>
            <person name="Brambilla E."/>
            <person name="Klenk H.-P."/>
            <person name="Eisen J.A."/>
        </authorList>
    </citation>
    <scope>NUCLEOTIDE SEQUENCE [LARGE SCALE GENOMIC DNA]</scope>
    <source>
        <strain evidence="3">ATCC 700848 / DSM 11109 / ASRB2</strain>
    </source>
</reference>
<dbReference type="Proteomes" id="UP000000483">
    <property type="component" value="Chromosome"/>
</dbReference>
<keyword evidence="3" id="KW-1185">Reference proteome</keyword>